<dbReference type="Gene3D" id="3.30.70.100">
    <property type="match status" value="1"/>
</dbReference>
<proteinExistence type="predicted"/>
<reference evidence="1 2" key="1">
    <citation type="submission" date="2016-10" db="EMBL/GenBank/DDBJ databases">
        <authorList>
            <person name="de Groot N.N."/>
        </authorList>
    </citation>
    <scope>NUCLEOTIDE SEQUENCE [LARGE SCALE GENOMIC DNA]</scope>
    <source>
        <strain evidence="1 2">LMG 2247</strain>
    </source>
</reference>
<dbReference type="OrthoDB" id="3687310at2"/>
<accession>A0A1G7YYY3</accession>
<dbReference type="EMBL" id="FNCJ01000006">
    <property type="protein sequence ID" value="SDH01671.1"/>
    <property type="molecule type" value="Genomic_DNA"/>
</dbReference>
<evidence type="ECO:0000313" key="1">
    <source>
        <dbReference type="EMBL" id="SDH01671.1"/>
    </source>
</evidence>
<evidence type="ECO:0000313" key="2">
    <source>
        <dbReference type="Proteomes" id="UP000199706"/>
    </source>
</evidence>
<dbReference type="Proteomes" id="UP000199706">
    <property type="component" value="Unassembled WGS sequence"/>
</dbReference>
<protein>
    <submittedName>
        <fullName evidence="1">Uncharacterized protein</fullName>
    </submittedName>
</protein>
<organism evidence="1 2">
    <name type="scientific">Paraburkholderia phenazinium</name>
    <dbReference type="NCBI Taxonomy" id="60549"/>
    <lineage>
        <taxon>Bacteria</taxon>
        <taxon>Pseudomonadati</taxon>
        <taxon>Pseudomonadota</taxon>
        <taxon>Betaproteobacteria</taxon>
        <taxon>Burkholderiales</taxon>
        <taxon>Burkholderiaceae</taxon>
        <taxon>Paraburkholderia</taxon>
    </lineage>
</organism>
<dbReference type="RefSeq" id="WP_090685634.1">
    <property type="nucleotide sequence ID" value="NZ_CADERL010000012.1"/>
</dbReference>
<sequence>MKATISWWNLDQSAQTVDSLRGYLTAEGVSPWEAVAGMHSKAWISDRASNRWGAVVIWDCAEAMSQPLPPNRATELIGYPPSVRVTFDVEALIEENITRHWLVDEALKDVP</sequence>
<gene>
    <name evidence="1" type="ORF">SAMN05216466_106375</name>
</gene>
<dbReference type="AlphaFoldDB" id="A0A1G7YYY3"/>
<name>A0A1G7YYY3_9BURK</name>